<keyword evidence="10" id="KW-0663">Pyridoxal phosphate</keyword>
<comment type="catalytic activity">
    <reaction evidence="12">
        <text>L-valine + 2-oxoglutarate = 3-methyl-2-oxobutanoate + L-glutamate</text>
        <dbReference type="Rhea" id="RHEA:24813"/>
        <dbReference type="ChEBI" id="CHEBI:11851"/>
        <dbReference type="ChEBI" id="CHEBI:16810"/>
        <dbReference type="ChEBI" id="CHEBI:29985"/>
        <dbReference type="ChEBI" id="CHEBI:57762"/>
        <dbReference type="EC" id="2.6.1.42"/>
    </reaction>
</comment>
<evidence type="ECO:0000256" key="12">
    <source>
        <dbReference type="ARBA" id="ARBA00048212"/>
    </source>
</evidence>
<dbReference type="PIRSF" id="PIRSF006468">
    <property type="entry name" value="BCAT1"/>
    <property type="match status" value="1"/>
</dbReference>
<dbReference type="Proteomes" id="UP000824073">
    <property type="component" value="Unassembled WGS sequence"/>
</dbReference>
<feature type="region of interest" description="Disordered" evidence="16">
    <location>
        <begin position="1"/>
        <end position="21"/>
    </location>
</feature>
<comment type="similarity">
    <text evidence="5">Belongs to the class-IV pyridoxal-phosphate-dependent aminotransferase family.</text>
</comment>
<sequence>MLEIKKTLTQSPKQKPDQSNLGFGKYFSDHMVTVDYSDDKGWHNAQLVPYGPICLDPAAMVFHYGQELFEGMKAYPAADGRVLLFRPEKNAERMIRSCERMCMALLPTEDFIQCVEALVNADRDWIPTAPGTSLYLRPFIIATDAMLGVHASHTYKAVFIASPTGSYYPNGFAPIRIFVEDEYTRASRGGTGYAKCGGNYGGSLKAQEKAQELGYNQVLWLDSVEQKYVEEVGAMNMMFKIDGEIITAPLDGTILPGVTRDSCLQLLRDWGCKVSERKLSVDELIGAAHSGKLEEAFGCGTAAVISPVGEICYKGEKHVINNFEIGEISQKLYDNLTGIQWGRLPDPHGWTREVK</sequence>
<evidence type="ECO:0000256" key="11">
    <source>
        <dbReference type="ARBA" id="ARBA00023304"/>
    </source>
</evidence>
<dbReference type="GO" id="GO:0004084">
    <property type="term" value="F:branched-chain-amino-acid transaminase activity"/>
    <property type="evidence" value="ECO:0007669"/>
    <property type="project" value="UniProtKB-EC"/>
</dbReference>
<feature type="compositionally biased region" description="Polar residues" evidence="16">
    <location>
        <begin position="7"/>
        <end position="21"/>
    </location>
</feature>
<evidence type="ECO:0000256" key="3">
    <source>
        <dbReference type="ARBA" id="ARBA00004931"/>
    </source>
</evidence>
<evidence type="ECO:0000256" key="6">
    <source>
        <dbReference type="ARBA" id="ARBA00013053"/>
    </source>
</evidence>
<comment type="pathway">
    <text evidence="2">Amino-acid biosynthesis; L-isoleucine biosynthesis; L-isoleucine from 2-oxobutanoate: step 4/4.</text>
</comment>
<reference evidence="17" key="2">
    <citation type="journal article" date="2021" name="PeerJ">
        <title>Extensive microbial diversity within the chicken gut microbiome revealed by metagenomics and culture.</title>
        <authorList>
            <person name="Gilroy R."/>
            <person name="Ravi A."/>
            <person name="Getino M."/>
            <person name="Pursley I."/>
            <person name="Horton D.L."/>
            <person name="Alikhan N.F."/>
            <person name="Baker D."/>
            <person name="Gharbi K."/>
            <person name="Hall N."/>
            <person name="Watson M."/>
            <person name="Adriaenssens E.M."/>
            <person name="Foster-Nyarko E."/>
            <person name="Jarju S."/>
            <person name="Secka A."/>
            <person name="Antonio M."/>
            <person name="Oren A."/>
            <person name="Chaudhuri R.R."/>
            <person name="La Ragione R."/>
            <person name="Hildebrand F."/>
            <person name="Pallen M.J."/>
        </authorList>
    </citation>
    <scope>NUCLEOTIDE SEQUENCE</scope>
    <source>
        <strain evidence="17">CHK191-8634</strain>
    </source>
</reference>
<protein>
    <recommendedName>
        <fullName evidence="6">branched-chain-amino-acid transaminase</fullName>
        <ecNumber evidence="6">2.6.1.42</ecNumber>
    </recommendedName>
</protein>
<dbReference type="AlphaFoldDB" id="A0A9D1IWR8"/>
<dbReference type="PANTHER" id="PTHR11825:SF44">
    <property type="entry name" value="BRANCHED-CHAIN-AMINO-ACID AMINOTRANSFERASE"/>
    <property type="match status" value="1"/>
</dbReference>
<evidence type="ECO:0000256" key="4">
    <source>
        <dbReference type="ARBA" id="ARBA00005072"/>
    </source>
</evidence>
<dbReference type="GO" id="GO:0008652">
    <property type="term" value="P:amino acid biosynthetic process"/>
    <property type="evidence" value="ECO:0007669"/>
    <property type="project" value="UniProtKB-KW"/>
</dbReference>
<reference evidence="17" key="1">
    <citation type="submission" date="2020-10" db="EMBL/GenBank/DDBJ databases">
        <authorList>
            <person name="Gilroy R."/>
        </authorList>
    </citation>
    <scope>NUCLEOTIDE SEQUENCE</scope>
    <source>
        <strain evidence="17">CHK191-8634</strain>
    </source>
</reference>
<evidence type="ECO:0000256" key="1">
    <source>
        <dbReference type="ARBA" id="ARBA00001933"/>
    </source>
</evidence>
<organism evidence="17 18">
    <name type="scientific">Candidatus Ventrousia excrementavium</name>
    <dbReference type="NCBI Taxonomy" id="2840961"/>
    <lineage>
        <taxon>Bacteria</taxon>
        <taxon>Bacillati</taxon>
        <taxon>Bacillota</taxon>
        <taxon>Clostridia</taxon>
        <taxon>Eubacteriales</taxon>
        <taxon>Clostridiaceae</taxon>
        <taxon>Clostridiaceae incertae sedis</taxon>
        <taxon>Candidatus Ventrousia</taxon>
    </lineage>
</organism>
<dbReference type="InterPro" id="IPR036038">
    <property type="entry name" value="Aminotransferase-like"/>
</dbReference>
<dbReference type="InterPro" id="IPR043132">
    <property type="entry name" value="BCAT-like_C"/>
</dbReference>
<gene>
    <name evidence="17" type="ORF">IAB67_07850</name>
</gene>
<dbReference type="InterPro" id="IPR033939">
    <property type="entry name" value="BCAT_family"/>
</dbReference>
<comment type="pathway">
    <text evidence="3">Amino-acid biosynthesis; L-valine biosynthesis; L-valine from pyruvate: step 4/4.</text>
</comment>
<comment type="caution">
    <text evidence="17">The sequence shown here is derived from an EMBL/GenBank/DDBJ whole genome shotgun (WGS) entry which is preliminary data.</text>
</comment>
<evidence type="ECO:0000256" key="15">
    <source>
        <dbReference type="PIRSR" id="PIRSR006468-1"/>
    </source>
</evidence>
<evidence type="ECO:0000256" key="9">
    <source>
        <dbReference type="ARBA" id="ARBA00022679"/>
    </source>
</evidence>
<evidence type="ECO:0000256" key="13">
    <source>
        <dbReference type="ARBA" id="ARBA00048798"/>
    </source>
</evidence>
<evidence type="ECO:0000313" key="17">
    <source>
        <dbReference type="EMBL" id="HIU44191.1"/>
    </source>
</evidence>
<name>A0A9D1IWR8_9CLOT</name>
<dbReference type="NCBIfam" id="NF009897">
    <property type="entry name" value="PRK13357.1"/>
    <property type="match status" value="1"/>
</dbReference>
<evidence type="ECO:0000256" key="2">
    <source>
        <dbReference type="ARBA" id="ARBA00004824"/>
    </source>
</evidence>
<proteinExistence type="inferred from homology"/>
<dbReference type="SUPFAM" id="SSF56752">
    <property type="entry name" value="D-aminoacid aminotransferase-like PLP-dependent enzymes"/>
    <property type="match status" value="1"/>
</dbReference>
<dbReference type="CDD" id="cd01557">
    <property type="entry name" value="BCAT_beta_family"/>
    <property type="match status" value="1"/>
</dbReference>
<dbReference type="PANTHER" id="PTHR11825">
    <property type="entry name" value="SUBGROUP IIII AMINOTRANSFERASE"/>
    <property type="match status" value="1"/>
</dbReference>
<dbReference type="InterPro" id="IPR001544">
    <property type="entry name" value="Aminotrans_IV"/>
</dbReference>
<keyword evidence="11" id="KW-0100">Branched-chain amino acid biosynthesis</keyword>
<feature type="modified residue" description="N6-(pyridoxal phosphate)lysine" evidence="15">
    <location>
        <position position="195"/>
    </location>
</feature>
<evidence type="ECO:0000256" key="10">
    <source>
        <dbReference type="ARBA" id="ARBA00022898"/>
    </source>
</evidence>
<dbReference type="Gene3D" id="3.30.470.10">
    <property type="match status" value="1"/>
</dbReference>
<dbReference type="EMBL" id="DVMR01000058">
    <property type="protein sequence ID" value="HIU44191.1"/>
    <property type="molecule type" value="Genomic_DNA"/>
</dbReference>
<keyword evidence="8" id="KW-0028">Amino-acid biosynthesis</keyword>
<evidence type="ECO:0000256" key="14">
    <source>
        <dbReference type="ARBA" id="ARBA00049229"/>
    </source>
</evidence>
<dbReference type="InterPro" id="IPR043131">
    <property type="entry name" value="BCAT-like_N"/>
</dbReference>
<comment type="pathway">
    <text evidence="4">Amino-acid biosynthesis; L-leucine biosynthesis; L-leucine from 3-methyl-2-oxobutanoate: step 4/4.</text>
</comment>
<dbReference type="NCBIfam" id="TIGR01123">
    <property type="entry name" value="ilvE_II"/>
    <property type="match status" value="1"/>
</dbReference>
<keyword evidence="7 17" id="KW-0032">Aminotransferase</keyword>
<dbReference type="Pfam" id="PF01063">
    <property type="entry name" value="Aminotran_4"/>
    <property type="match status" value="1"/>
</dbReference>
<evidence type="ECO:0000256" key="16">
    <source>
        <dbReference type="SAM" id="MobiDB-lite"/>
    </source>
</evidence>
<evidence type="ECO:0000256" key="8">
    <source>
        <dbReference type="ARBA" id="ARBA00022605"/>
    </source>
</evidence>
<comment type="catalytic activity">
    <reaction evidence="14">
        <text>L-leucine + 2-oxoglutarate = 4-methyl-2-oxopentanoate + L-glutamate</text>
        <dbReference type="Rhea" id="RHEA:18321"/>
        <dbReference type="ChEBI" id="CHEBI:16810"/>
        <dbReference type="ChEBI" id="CHEBI:17865"/>
        <dbReference type="ChEBI" id="CHEBI:29985"/>
        <dbReference type="ChEBI" id="CHEBI:57427"/>
        <dbReference type="EC" id="2.6.1.42"/>
    </reaction>
</comment>
<dbReference type="GO" id="GO:0009082">
    <property type="term" value="P:branched-chain amino acid biosynthetic process"/>
    <property type="evidence" value="ECO:0007669"/>
    <property type="project" value="UniProtKB-KW"/>
</dbReference>
<evidence type="ECO:0000256" key="7">
    <source>
        <dbReference type="ARBA" id="ARBA00022576"/>
    </source>
</evidence>
<evidence type="ECO:0000256" key="5">
    <source>
        <dbReference type="ARBA" id="ARBA00009320"/>
    </source>
</evidence>
<dbReference type="Gene3D" id="3.20.10.10">
    <property type="entry name" value="D-amino Acid Aminotransferase, subunit A, domain 2"/>
    <property type="match status" value="1"/>
</dbReference>
<accession>A0A9D1IWR8</accession>
<dbReference type="InterPro" id="IPR005786">
    <property type="entry name" value="B_amino_transII"/>
</dbReference>
<comment type="catalytic activity">
    <reaction evidence="13">
        <text>L-isoleucine + 2-oxoglutarate = (S)-3-methyl-2-oxopentanoate + L-glutamate</text>
        <dbReference type="Rhea" id="RHEA:24801"/>
        <dbReference type="ChEBI" id="CHEBI:16810"/>
        <dbReference type="ChEBI" id="CHEBI:29985"/>
        <dbReference type="ChEBI" id="CHEBI:35146"/>
        <dbReference type="ChEBI" id="CHEBI:58045"/>
        <dbReference type="EC" id="2.6.1.42"/>
    </reaction>
</comment>
<evidence type="ECO:0000313" key="18">
    <source>
        <dbReference type="Proteomes" id="UP000824073"/>
    </source>
</evidence>
<comment type="cofactor">
    <cofactor evidence="1">
        <name>pyridoxal 5'-phosphate</name>
        <dbReference type="ChEBI" id="CHEBI:597326"/>
    </cofactor>
</comment>
<keyword evidence="9 17" id="KW-0808">Transferase</keyword>
<dbReference type="EC" id="2.6.1.42" evidence="6"/>